<dbReference type="SUPFAM" id="SSF55486">
    <property type="entry name" value="Metalloproteases ('zincins'), catalytic domain"/>
    <property type="match status" value="1"/>
</dbReference>
<keyword evidence="5" id="KW-0677">Repeat</keyword>
<dbReference type="SMART" id="SM00120">
    <property type="entry name" value="HX"/>
    <property type="match status" value="4"/>
</dbReference>
<feature type="repeat" description="Hemopexin" evidence="16">
    <location>
        <begin position="441"/>
        <end position="486"/>
    </location>
</feature>
<protein>
    <submittedName>
        <fullName evidence="18">Matrix metalloproteinase-15</fullName>
    </submittedName>
</protein>
<dbReference type="PRINTS" id="PR00138">
    <property type="entry name" value="MATRIXIN"/>
</dbReference>
<evidence type="ECO:0000256" key="4">
    <source>
        <dbReference type="ARBA" id="ARBA00022729"/>
    </source>
</evidence>
<dbReference type="GO" id="GO:0005615">
    <property type="term" value="C:extracellular space"/>
    <property type="evidence" value="ECO:0007669"/>
    <property type="project" value="TreeGrafter"/>
</dbReference>
<dbReference type="InterPro" id="IPR001818">
    <property type="entry name" value="Pept_M10_metallopeptidase"/>
</dbReference>
<feature type="repeat" description="Hemopexin" evidence="16">
    <location>
        <begin position="395"/>
        <end position="440"/>
    </location>
</feature>
<feature type="binding site" description="in inhibited form" evidence="13">
    <location>
        <position position="178"/>
    </location>
    <ligand>
        <name>Zn(2+)</name>
        <dbReference type="ChEBI" id="CHEBI:29105"/>
        <label>2</label>
        <note>catalytic</note>
    </ligand>
</feature>
<dbReference type="EMBL" id="GDIQ01066403">
    <property type="protein sequence ID" value="JAN28334.1"/>
    <property type="molecule type" value="Transcribed_RNA"/>
</dbReference>
<dbReference type="GO" id="GO:0030198">
    <property type="term" value="P:extracellular matrix organization"/>
    <property type="evidence" value="ECO:0007669"/>
    <property type="project" value="TreeGrafter"/>
</dbReference>
<dbReference type="InterPro" id="IPR018486">
    <property type="entry name" value="Hemopexin_CS"/>
</dbReference>
<feature type="binding site" evidence="13">
    <location>
        <position position="314"/>
    </location>
    <ligand>
        <name>Zn(2+)</name>
        <dbReference type="ChEBI" id="CHEBI:29105"/>
        <label>2</label>
        <note>catalytic</note>
    </ligand>
</feature>
<feature type="binding site" evidence="13">
    <location>
        <position position="320"/>
    </location>
    <ligand>
        <name>Zn(2+)</name>
        <dbReference type="ChEBI" id="CHEBI:29105"/>
        <label>2</label>
        <note>catalytic</note>
    </ligand>
</feature>
<dbReference type="AlphaFoldDB" id="A0A0P6ERT5"/>
<evidence type="ECO:0000256" key="16">
    <source>
        <dbReference type="PROSITE-ProRule" id="PRU01011"/>
    </source>
</evidence>
<feature type="domain" description="Peptidase metallopeptidase" evidence="17">
    <location>
        <begin position="198"/>
        <end position="355"/>
    </location>
</feature>
<keyword evidence="8 13" id="KW-0106">Calcium</keyword>
<keyword evidence="10" id="KW-0865">Zymogen</keyword>
<keyword evidence="9" id="KW-0482">Metalloprotease</keyword>
<evidence type="ECO:0000256" key="13">
    <source>
        <dbReference type="PIRSR" id="PIRSR621190-2"/>
    </source>
</evidence>
<feature type="binding site" evidence="13">
    <location>
        <position position="287"/>
    </location>
    <ligand>
        <name>Zn(2+)</name>
        <dbReference type="ChEBI" id="CHEBI:29105"/>
        <label>1</label>
    </ligand>
</feature>
<evidence type="ECO:0000256" key="7">
    <source>
        <dbReference type="ARBA" id="ARBA00022833"/>
    </source>
</evidence>
<evidence type="ECO:0000313" key="18">
    <source>
        <dbReference type="EMBL" id="JAN28334.1"/>
    </source>
</evidence>
<dbReference type="Pfam" id="PF01471">
    <property type="entry name" value="PG_binding_1"/>
    <property type="match status" value="1"/>
</dbReference>
<feature type="binding site" evidence="13">
    <location>
        <position position="261"/>
    </location>
    <ligand>
        <name>Zn(2+)</name>
        <dbReference type="ChEBI" id="CHEBI:29105"/>
        <label>1</label>
    </ligand>
</feature>
<dbReference type="SMART" id="SM00235">
    <property type="entry name" value="ZnMc"/>
    <property type="match status" value="1"/>
</dbReference>
<feature type="binding site" evidence="13">
    <location>
        <position position="401"/>
    </location>
    <ligand>
        <name>Ca(2+)</name>
        <dbReference type="ChEBI" id="CHEBI:29108"/>
        <label>5</label>
    </ligand>
</feature>
<feature type="modified residue" description="Phosphotyrosine; by PKDCC" evidence="14">
    <location>
        <position position="475"/>
    </location>
</feature>
<evidence type="ECO:0000256" key="6">
    <source>
        <dbReference type="ARBA" id="ARBA00022801"/>
    </source>
</evidence>
<dbReference type="Pfam" id="PF00413">
    <property type="entry name" value="Peptidase_M10"/>
    <property type="match status" value="1"/>
</dbReference>
<reference evidence="18" key="1">
    <citation type="submission" date="2015-10" db="EMBL/GenBank/DDBJ databases">
        <title>EvidentialGene: Evidence-directed Construction of Complete mRNA Transcriptomes without Genomes.</title>
        <authorList>
            <person name="Gilbert D.G."/>
        </authorList>
    </citation>
    <scope>NUCLEOTIDE SEQUENCE</scope>
</reference>
<dbReference type="SUPFAM" id="SSF47090">
    <property type="entry name" value="PGBD-like"/>
    <property type="match status" value="1"/>
</dbReference>
<feature type="binding site" evidence="13">
    <location>
        <position position="285"/>
    </location>
    <ligand>
        <name>Ca(2+)</name>
        <dbReference type="ChEBI" id="CHEBI:29108"/>
        <label>2</label>
    </ligand>
</feature>
<dbReference type="PROSITE" id="PS00024">
    <property type="entry name" value="HEMOPEXIN"/>
    <property type="match status" value="1"/>
</dbReference>
<organism evidence="18">
    <name type="scientific">Daphnia magna</name>
    <dbReference type="NCBI Taxonomy" id="35525"/>
    <lineage>
        <taxon>Eukaryota</taxon>
        <taxon>Metazoa</taxon>
        <taxon>Ecdysozoa</taxon>
        <taxon>Arthropoda</taxon>
        <taxon>Crustacea</taxon>
        <taxon>Branchiopoda</taxon>
        <taxon>Diplostraca</taxon>
        <taxon>Cladocera</taxon>
        <taxon>Anomopoda</taxon>
        <taxon>Daphniidae</taxon>
        <taxon>Daphnia</taxon>
    </lineage>
</organism>
<dbReference type="InterPro" id="IPR033739">
    <property type="entry name" value="M10A_MMP"/>
</dbReference>
<keyword evidence="3 13" id="KW-0479">Metal-binding</keyword>
<feature type="active site" evidence="12">
    <location>
        <position position="311"/>
    </location>
</feature>
<dbReference type="Pfam" id="PF00045">
    <property type="entry name" value="Hemopexin"/>
    <property type="match status" value="4"/>
</dbReference>
<comment type="cofactor">
    <cofactor evidence="13">
        <name>Ca(2+)</name>
        <dbReference type="ChEBI" id="CHEBI:29108"/>
    </cofactor>
    <text evidence="13">Can bind about 5 Ca(2+) ions per subunit.</text>
</comment>
<evidence type="ECO:0000256" key="5">
    <source>
        <dbReference type="ARBA" id="ARBA00022737"/>
    </source>
</evidence>
<dbReference type="PROSITE" id="PS51642">
    <property type="entry name" value="HEMOPEXIN_2"/>
    <property type="match status" value="4"/>
</dbReference>
<name>A0A0P6ERT5_9CRUS</name>
<dbReference type="PANTHER" id="PTHR10201">
    <property type="entry name" value="MATRIX METALLOPROTEINASE"/>
    <property type="match status" value="1"/>
</dbReference>
<dbReference type="Gene3D" id="2.110.10.10">
    <property type="entry name" value="Hemopexin-like domain"/>
    <property type="match status" value="1"/>
</dbReference>
<dbReference type="FunFam" id="3.40.390.10:FF:000022">
    <property type="entry name" value="Matrix metalloproteinase 1, isoform C"/>
    <property type="match status" value="1"/>
</dbReference>
<dbReference type="GO" id="GO:0006508">
    <property type="term" value="P:proteolysis"/>
    <property type="evidence" value="ECO:0007669"/>
    <property type="project" value="UniProtKB-KW"/>
</dbReference>
<dbReference type="SUPFAM" id="SSF50923">
    <property type="entry name" value="Hemopexin-like domain"/>
    <property type="match status" value="1"/>
</dbReference>
<dbReference type="GO" id="GO:0031012">
    <property type="term" value="C:extracellular matrix"/>
    <property type="evidence" value="ECO:0007669"/>
    <property type="project" value="InterPro"/>
</dbReference>
<feature type="binding site" evidence="13">
    <location>
        <position position="540"/>
    </location>
    <ligand>
        <name>Ca(2+)</name>
        <dbReference type="ChEBI" id="CHEBI:29108"/>
        <label>4</label>
    </ligand>
</feature>
<evidence type="ECO:0000259" key="17">
    <source>
        <dbReference type="SMART" id="SM00235"/>
    </source>
</evidence>
<feature type="binding site" evidence="13">
    <location>
        <position position="289"/>
    </location>
    <ligand>
        <name>Ca(2+)</name>
        <dbReference type="ChEBI" id="CHEBI:29108"/>
        <label>3</label>
    </ligand>
</feature>
<evidence type="ECO:0000256" key="10">
    <source>
        <dbReference type="ARBA" id="ARBA00023145"/>
    </source>
</evidence>
<dbReference type="InterPro" id="IPR024079">
    <property type="entry name" value="MetalloPept_cat_dom_sf"/>
</dbReference>
<feature type="binding site" evidence="13">
    <location>
        <position position="268"/>
    </location>
    <ligand>
        <name>Ca(2+)</name>
        <dbReference type="ChEBI" id="CHEBI:29108"/>
        <label>3</label>
    </ligand>
</feature>
<dbReference type="GO" id="GO:0004222">
    <property type="term" value="F:metalloendopeptidase activity"/>
    <property type="evidence" value="ECO:0007669"/>
    <property type="project" value="InterPro"/>
</dbReference>
<feature type="binding site" evidence="13">
    <location>
        <position position="445"/>
    </location>
    <ligand>
        <name>Ca(2+)</name>
        <dbReference type="ChEBI" id="CHEBI:29108"/>
        <label>4</label>
    </ligand>
</feature>
<dbReference type="FunFam" id="2.110.10.10:FF:000007">
    <property type="entry name" value="stromelysin-3 isoform X2"/>
    <property type="match status" value="1"/>
</dbReference>
<dbReference type="InterPro" id="IPR036375">
    <property type="entry name" value="Hemopexin-like_dom_sf"/>
</dbReference>
<sequence>MYINRKLLPAGLIHFSATDQYPLHFPSRFFFHLLFPFCSFRILNDINIHPPCATYIGERFVFITTRVPSRSSFRLMYIVILNFVWCSTKMLRFVSLLCVVLLAINHLDATPVSTDTQAMMYLARFGYLDPALQNPSSGALISGESVRRAIIDFQSFAGLKQTGILDPETSTWMSKPRCGVRDRVGTGYSARRKRYALQGSRWRVKQLTYSITKYPSALKTADVDRELAKAFQVWEDVTELTFVHLKTGKVHIEIRFESGEHGDGDAFDGSGGTLAHAYFPIYGGDAHFDESETWTINSYKGTNLFQVAAHEFGHSLGLSHSDVRTALMAPFYRGYESSFKLDNDDVVAIQQLYGKKKNVAVTTETSFRPFPGRATTPSVTFDDGNRGNSELCGSDGKVDTIFTGPDNKAYVFKGEKYWKLEAESVAPGYPRSIRADWEGLPGNIDAAFTWTNGRTYFFKGSRYWRYTNFQLDADYPKDLSEGFAGVPANIDTALVWSGNGKIYFFKGSQYWRFDPLQKPPIKSTYPKDISNWEGLPNSLDAAFQFTNGYSYFFKNGQYWRFNDRSFKVDEGQPGYPRPVGKWWFGCDEINFKTASRPGGSKLGVERPHANDRQADLLDAGLTQPDNDVDNSVGQVATTLLLTDSFQTAASDATTLSLSNLILFHLLAFIIQRITHQ</sequence>
<feature type="binding site" evidence="13">
    <location>
        <position position="447"/>
    </location>
    <ligand>
        <name>Ca(2+)</name>
        <dbReference type="ChEBI" id="CHEBI:29108"/>
        <label>5</label>
    </ligand>
</feature>
<evidence type="ECO:0000256" key="9">
    <source>
        <dbReference type="ARBA" id="ARBA00023049"/>
    </source>
</evidence>
<feature type="binding site" evidence="13">
    <location>
        <position position="399"/>
    </location>
    <ligand>
        <name>Ca(2+)</name>
        <dbReference type="ChEBI" id="CHEBI:29108"/>
        <label>4</label>
    </ligand>
</feature>
<feature type="binding site" evidence="13">
    <location>
        <position position="269"/>
    </location>
    <ligand>
        <name>Ca(2+)</name>
        <dbReference type="ChEBI" id="CHEBI:29108"/>
        <label>3</label>
    </ligand>
</feature>
<dbReference type="CDD" id="cd04278">
    <property type="entry name" value="ZnMc_MMP"/>
    <property type="match status" value="1"/>
</dbReference>
<dbReference type="InterPro" id="IPR021190">
    <property type="entry name" value="Pept_M10A"/>
</dbReference>
<evidence type="ECO:0000256" key="12">
    <source>
        <dbReference type="PIRSR" id="PIRSR621190-1"/>
    </source>
</evidence>
<comment type="similarity">
    <text evidence="1">Belongs to the peptidase M10A family.</text>
</comment>
<keyword evidence="2" id="KW-0645">Protease</keyword>
<dbReference type="EMBL" id="GDIQ01022862">
    <property type="protein sequence ID" value="JAN71875.1"/>
    <property type="molecule type" value="Transcribed_RNA"/>
</dbReference>
<evidence type="ECO:0000256" key="3">
    <source>
        <dbReference type="ARBA" id="ARBA00022723"/>
    </source>
</evidence>
<evidence type="ECO:0000256" key="14">
    <source>
        <dbReference type="PIRSR" id="PIRSR621190-4"/>
    </source>
</evidence>
<feature type="binding site" evidence="13">
    <location>
        <position position="310"/>
    </location>
    <ligand>
        <name>Zn(2+)</name>
        <dbReference type="ChEBI" id="CHEBI:29105"/>
        <label>2</label>
        <note>catalytic</note>
    </ligand>
</feature>
<dbReference type="GO" id="GO:0008270">
    <property type="term" value="F:zinc ion binding"/>
    <property type="evidence" value="ECO:0007669"/>
    <property type="project" value="InterPro"/>
</dbReference>
<feature type="binding site" evidence="13">
    <location>
        <position position="292"/>
    </location>
    <ligand>
        <name>Ca(2+)</name>
        <dbReference type="ChEBI" id="CHEBI:29108"/>
        <label>3</label>
    </ligand>
</feature>
<accession>A0A0P6ERT5</accession>
<feature type="binding site" evidence="13">
    <location>
        <position position="493"/>
    </location>
    <ligand>
        <name>Ca(2+)</name>
        <dbReference type="ChEBI" id="CHEBI:29108"/>
        <label>5</label>
    </ligand>
</feature>
<keyword evidence="6" id="KW-0378">Hydrolase</keyword>
<evidence type="ECO:0000256" key="1">
    <source>
        <dbReference type="ARBA" id="ARBA00010370"/>
    </source>
</evidence>
<feature type="repeat" description="Hemopexin" evidence="16">
    <location>
        <begin position="537"/>
        <end position="586"/>
    </location>
</feature>
<evidence type="ECO:0000256" key="8">
    <source>
        <dbReference type="ARBA" id="ARBA00022837"/>
    </source>
</evidence>
<keyword evidence="11" id="KW-1015">Disulfide bond</keyword>
<evidence type="ECO:0000256" key="2">
    <source>
        <dbReference type="ARBA" id="ARBA00022670"/>
    </source>
</evidence>
<dbReference type="PANTHER" id="PTHR10201:SF291">
    <property type="entry name" value="MATRIX METALLOPROTEINASE 1, ISOFORM C-RELATED"/>
    <property type="match status" value="1"/>
</dbReference>
<dbReference type="InterPro" id="IPR018487">
    <property type="entry name" value="Hemopexin-like_repeat"/>
</dbReference>
<comment type="cofactor">
    <cofactor evidence="13">
        <name>Zn(2+)</name>
        <dbReference type="ChEBI" id="CHEBI:29105"/>
    </cofactor>
    <text evidence="13">Binds 2 Zn(2+) ions per subunit.</text>
</comment>
<dbReference type="InterPro" id="IPR000585">
    <property type="entry name" value="Hemopexin-like_dom"/>
</dbReference>
<keyword evidence="7 13" id="KW-0862">Zinc</keyword>
<feature type="binding site" evidence="13">
    <location>
        <position position="283"/>
    </location>
    <ligand>
        <name>Ca(2+)</name>
        <dbReference type="ChEBI" id="CHEBI:29108"/>
        <label>2</label>
    </ligand>
</feature>
<dbReference type="InterPro" id="IPR002477">
    <property type="entry name" value="Peptidoglycan-bd-like"/>
</dbReference>
<feature type="short sequence motif" description="Cysteine switch" evidence="15">
    <location>
        <begin position="176"/>
        <end position="184"/>
    </location>
</feature>
<feature type="repeat" description="Hemopexin" evidence="16">
    <location>
        <begin position="487"/>
        <end position="536"/>
    </location>
</feature>
<dbReference type="InterPro" id="IPR036365">
    <property type="entry name" value="PGBD-like_sf"/>
</dbReference>
<dbReference type="Gene3D" id="3.40.390.10">
    <property type="entry name" value="Collagenase (Catalytic Domain)"/>
    <property type="match status" value="1"/>
</dbReference>
<feature type="binding site" evidence="13">
    <location>
        <position position="276"/>
    </location>
    <ligand>
        <name>Zn(2+)</name>
        <dbReference type="ChEBI" id="CHEBI:29105"/>
        <label>1</label>
    </ligand>
</feature>
<dbReference type="GO" id="GO:0030574">
    <property type="term" value="P:collagen catabolic process"/>
    <property type="evidence" value="ECO:0007669"/>
    <property type="project" value="TreeGrafter"/>
</dbReference>
<proteinExistence type="inferred from homology"/>
<keyword evidence="4" id="KW-0732">Signal</keyword>
<dbReference type="InterPro" id="IPR006026">
    <property type="entry name" value="Peptidase_Metallo"/>
</dbReference>
<evidence type="ECO:0000256" key="15">
    <source>
        <dbReference type="PIRSR" id="PIRSR621190-5"/>
    </source>
</evidence>
<feature type="binding site" evidence="13">
    <location>
        <position position="292"/>
    </location>
    <ligand>
        <name>Ca(2+)</name>
        <dbReference type="ChEBI" id="CHEBI:29108"/>
        <label>1</label>
    </ligand>
</feature>
<feature type="binding site" evidence="13">
    <location>
        <position position="328"/>
    </location>
    <ligand>
        <name>Zn(2+)</name>
        <dbReference type="ChEBI" id="CHEBI:29105"/>
        <label>2</label>
        <note>catalytic</note>
    </ligand>
</feature>
<feature type="binding site" evidence="13">
    <location>
        <position position="263"/>
    </location>
    <ligand>
        <name>Zn(2+)</name>
        <dbReference type="ChEBI" id="CHEBI:29105"/>
        <label>1</label>
    </ligand>
</feature>
<evidence type="ECO:0000256" key="11">
    <source>
        <dbReference type="ARBA" id="ARBA00023157"/>
    </source>
</evidence>
<dbReference type="CDD" id="cd00094">
    <property type="entry name" value="HX"/>
    <property type="match status" value="1"/>
</dbReference>
<dbReference type="OrthoDB" id="406838at2759"/>